<protein>
    <recommendedName>
        <fullName evidence="3">ubiquitinyl hydrolase 1</fullName>
        <ecNumber evidence="3">3.4.19.12</ecNumber>
    </recommendedName>
</protein>
<dbReference type="SUPFAM" id="SSF54001">
    <property type="entry name" value="Cysteine proteinases"/>
    <property type="match status" value="1"/>
</dbReference>
<evidence type="ECO:0000256" key="2">
    <source>
        <dbReference type="ARBA" id="ARBA00009085"/>
    </source>
</evidence>
<keyword evidence="5" id="KW-0833">Ubl conjugation pathway</keyword>
<evidence type="ECO:0000259" key="8">
    <source>
        <dbReference type="PROSITE" id="PS50235"/>
    </source>
</evidence>
<dbReference type="PROSITE" id="PS00973">
    <property type="entry name" value="USP_2"/>
    <property type="match status" value="1"/>
</dbReference>
<dbReference type="InterPro" id="IPR028889">
    <property type="entry name" value="USP"/>
</dbReference>
<sequence>MRLLLLQNNSTRYNKNSTKVSIQNTVPSVSTVPIGIENFGNSCHLSAVLVAMSSSSVLKKYLLRHRFLSLDGRLDDLINSLRLVSGQRWLDGHLLHWKVFRPIRVANMLLQEGYNVYMPQDAEETWTKLCQLMENCLRCSNLYRLLSSESITNLFNTLWDSPLFGLEQQKTVCARCGYCRCIRLEPIRTIRVSLVKAGSSFSTLFECIDALKQPEILEISCDKCNHPYQYRYHQVVRLPQVLCIHVERNYWSQQRGRMMKTDQPLLVAKELHESIFYNPRCSISGGYPYSSLESRQTGTYHLKAIVRHHGTSFYGHYTCAVCVSDYKFEGLCSVMDRYPLRSERHWYVVNDTRVELVNELEVLLSSSIYMCIYEKEVL</sequence>
<dbReference type="Pfam" id="PF00443">
    <property type="entry name" value="UCH"/>
    <property type="match status" value="1"/>
</dbReference>
<dbReference type="PROSITE" id="PS50235">
    <property type="entry name" value="USP_3"/>
    <property type="match status" value="1"/>
</dbReference>
<evidence type="ECO:0000256" key="7">
    <source>
        <dbReference type="ARBA" id="ARBA00022807"/>
    </source>
</evidence>
<dbReference type="EC" id="3.4.19.12" evidence="3"/>
<accession>A0AAV9I3G5</accession>
<proteinExistence type="inferred from homology"/>
<comment type="caution">
    <text evidence="9">The sequence shown here is derived from an EMBL/GenBank/DDBJ whole genome shotgun (WGS) entry which is preliminary data.</text>
</comment>
<reference evidence="9 10" key="1">
    <citation type="submission" date="2022-07" db="EMBL/GenBank/DDBJ databases">
        <title>Genome-wide signatures of adaptation to extreme environments.</title>
        <authorList>
            <person name="Cho C.H."/>
            <person name="Yoon H.S."/>
        </authorList>
    </citation>
    <scope>NUCLEOTIDE SEQUENCE [LARGE SCALE GENOMIC DNA]</scope>
    <source>
        <strain evidence="9 10">108.79 E11</strain>
    </source>
</reference>
<keyword evidence="7" id="KW-0788">Thiol protease</keyword>
<dbReference type="InterPro" id="IPR018200">
    <property type="entry name" value="USP_CS"/>
</dbReference>
<dbReference type="GO" id="GO:0005829">
    <property type="term" value="C:cytosol"/>
    <property type="evidence" value="ECO:0007669"/>
    <property type="project" value="TreeGrafter"/>
</dbReference>
<dbReference type="InterPro" id="IPR001394">
    <property type="entry name" value="Peptidase_C19_UCH"/>
</dbReference>
<keyword evidence="10" id="KW-1185">Reference proteome</keyword>
<gene>
    <name evidence="9" type="ORF">GAYE_PCTG32G0816</name>
</gene>
<dbReference type="AlphaFoldDB" id="A0AAV9I3G5"/>
<dbReference type="Gene3D" id="3.90.70.10">
    <property type="entry name" value="Cysteine proteinases"/>
    <property type="match status" value="1"/>
</dbReference>
<evidence type="ECO:0000256" key="1">
    <source>
        <dbReference type="ARBA" id="ARBA00000707"/>
    </source>
</evidence>
<evidence type="ECO:0000313" key="9">
    <source>
        <dbReference type="EMBL" id="KAK4522926.1"/>
    </source>
</evidence>
<evidence type="ECO:0000313" key="10">
    <source>
        <dbReference type="Proteomes" id="UP001300502"/>
    </source>
</evidence>
<feature type="domain" description="USP" evidence="8">
    <location>
        <begin position="34"/>
        <end position="376"/>
    </location>
</feature>
<keyword evidence="6" id="KW-0378">Hydrolase</keyword>
<dbReference type="EMBL" id="JANCYU010000009">
    <property type="protein sequence ID" value="KAK4522926.1"/>
    <property type="molecule type" value="Genomic_DNA"/>
</dbReference>
<dbReference type="Proteomes" id="UP001300502">
    <property type="component" value="Unassembled WGS sequence"/>
</dbReference>
<evidence type="ECO:0000256" key="4">
    <source>
        <dbReference type="ARBA" id="ARBA00022670"/>
    </source>
</evidence>
<dbReference type="GO" id="GO:0006508">
    <property type="term" value="P:proteolysis"/>
    <property type="evidence" value="ECO:0007669"/>
    <property type="project" value="UniProtKB-KW"/>
</dbReference>
<dbReference type="PANTHER" id="PTHR24006">
    <property type="entry name" value="UBIQUITIN CARBOXYL-TERMINAL HYDROLASE"/>
    <property type="match status" value="1"/>
</dbReference>
<evidence type="ECO:0000256" key="6">
    <source>
        <dbReference type="ARBA" id="ARBA00022801"/>
    </source>
</evidence>
<keyword evidence="4" id="KW-0645">Protease</keyword>
<name>A0AAV9I3G5_9RHOD</name>
<dbReference type="GO" id="GO:0016579">
    <property type="term" value="P:protein deubiquitination"/>
    <property type="evidence" value="ECO:0007669"/>
    <property type="project" value="InterPro"/>
</dbReference>
<comment type="catalytic activity">
    <reaction evidence="1">
        <text>Thiol-dependent hydrolysis of ester, thioester, amide, peptide and isopeptide bonds formed by the C-terminal Gly of ubiquitin (a 76-residue protein attached to proteins as an intracellular targeting signal).</text>
        <dbReference type="EC" id="3.4.19.12"/>
    </reaction>
</comment>
<dbReference type="InterPro" id="IPR050164">
    <property type="entry name" value="Peptidase_C19"/>
</dbReference>
<organism evidence="9 10">
    <name type="scientific">Galdieria yellowstonensis</name>
    <dbReference type="NCBI Taxonomy" id="3028027"/>
    <lineage>
        <taxon>Eukaryota</taxon>
        <taxon>Rhodophyta</taxon>
        <taxon>Bangiophyceae</taxon>
        <taxon>Galdieriales</taxon>
        <taxon>Galdieriaceae</taxon>
        <taxon>Galdieria</taxon>
    </lineage>
</organism>
<comment type="similarity">
    <text evidence="2">Belongs to the peptidase C19 family.</text>
</comment>
<dbReference type="GO" id="GO:0004843">
    <property type="term" value="F:cysteine-type deubiquitinase activity"/>
    <property type="evidence" value="ECO:0007669"/>
    <property type="project" value="UniProtKB-EC"/>
</dbReference>
<dbReference type="InterPro" id="IPR038765">
    <property type="entry name" value="Papain-like_cys_pep_sf"/>
</dbReference>
<dbReference type="CDD" id="cd02257">
    <property type="entry name" value="Peptidase_C19"/>
    <property type="match status" value="1"/>
</dbReference>
<evidence type="ECO:0000256" key="3">
    <source>
        <dbReference type="ARBA" id="ARBA00012759"/>
    </source>
</evidence>
<evidence type="ECO:0000256" key="5">
    <source>
        <dbReference type="ARBA" id="ARBA00022786"/>
    </source>
</evidence>
<dbReference type="PANTHER" id="PTHR24006:SF888">
    <property type="entry name" value="UBIQUITIN CARBOXYL-TERMINAL HYDROLASE 30"/>
    <property type="match status" value="1"/>
</dbReference>
<dbReference type="GO" id="GO:0005634">
    <property type="term" value="C:nucleus"/>
    <property type="evidence" value="ECO:0007669"/>
    <property type="project" value="TreeGrafter"/>
</dbReference>